<name>A0A8H4QPT5_9AGAR</name>
<protein>
    <submittedName>
        <fullName evidence="2">Uncharacterized protein</fullName>
    </submittedName>
</protein>
<feature type="compositionally biased region" description="Basic and acidic residues" evidence="1">
    <location>
        <begin position="75"/>
        <end position="86"/>
    </location>
</feature>
<feature type="compositionally biased region" description="Polar residues" evidence="1">
    <location>
        <begin position="119"/>
        <end position="133"/>
    </location>
</feature>
<proteinExistence type="predicted"/>
<keyword evidence="3" id="KW-1185">Reference proteome</keyword>
<evidence type="ECO:0000313" key="2">
    <source>
        <dbReference type="EMBL" id="KAF4615004.1"/>
    </source>
</evidence>
<gene>
    <name evidence="2" type="ORF">D9613_002462</name>
</gene>
<sequence>MHSTPADSTSPRQPSSIRFADSVYVQSSVPYMAGSQNHSGNTTSNCYNVIKNYNYYYGRDAPPSIESVDTSDGTADERTDSSETSHRSAALHTTSGGDEASSIFSQSTSGRAKKRHKPTVTSPRSQRSRYTSAETVMSISDVHGAKVRFQQLKFPRSNISRQVERYMRTDFFDSPYVIPLWRTLQGFISDNIQDIKARVITLGDVGYFDKEGGFSVLFNVYKTLEENLAIGYDPPQNFLHYAPPPNHKLSSSIPLTNQEYLPLQGDFKYSDWHDGKKDYFLACESPLSRNAMQAAALALPDGFTRHDTLVGALALMQEYFNEQAAGWYDYYSSDVRKQDGLVEGSLKLVTTCYTSKTYGVAVFVKDPTRQAEQVFTALYKQSEEEDIYLWERKGVVRTRSGPTAMELVNSKAVYEGQCVAIEVTAIKIRKQSFFTGDATGTMRSFMQSFSSKLHLPKTLSSFHIRSSVRNYSH</sequence>
<feature type="region of interest" description="Disordered" evidence="1">
    <location>
        <begin position="64"/>
        <end position="133"/>
    </location>
</feature>
<accession>A0A8H4QPT5</accession>
<dbReference type="EMBL" id="JAACJL010000044">
    <property type="protein sequence ID" value="KAF4615004.1"/>
    <property type="molecule type" value="Genomic_DNA"/>
</dbReference>
<reference evidence="2 3" key="1">
    <citation type="submission" date="2019-12" db="EMBL/GenBank/DDBJ databases">
        <authorList>
            <person name="Floudas D."/>
            <person name="Bentzer J."/>
            <person name="Ahren D."/>
            <person name="Johansson T."/>
            <person name="Persson P."/>
            <person name="Tunlid A."/>
        </authorList>
    </citation>
    <scope>NUCLEOTIDE SEQUENCE [LARGE SCALE GENOMIC DNA]</scope>
    <source>
        <strain evidence="2 3">CBS 102.39</strain>
    </source>
</reference>
<dbReference type="Proteomes" id="UP000521872">
    <property type="component" value="Unassembled WGS sequence"/>
</dbReference>
<comment type="caution">
    <text evidence="2">The sequence shown here is derived from an EMBL/GenBank/DDBJ whole genome shotgun (WGS) entry which is preliminary data.</text>
</comment>
<organism evidence="2 3">
    <name type="scientific">Agrocybe pediades</name>
    <dbReference type="NCBI Taxonomy" id="84607"/>
    <lineage>
        <taxon>Eukaryota</taxon>
        <taxon>Fungi</taxon>
        <taxon>Dikarya</taxon>
        <taxon>Basidiomycota</taxon>
        <taxon>Agaricomycotina</taxon>
        <taxon>Agaricomycetes</taxon>
        <taxon>Agaricomycetidae</taxon>
        <taxon>Agaricales</taxon>
        <taxon>Agaricineae</taxon>
        <taxon>Strophariaceae</taxon>
        <taxon>Agrocybe</taxon>
    </lineage>
</organism>
<evidence type="ECO:0000256" key="1">
    <source>
        <dbReference type="SAM" id="MobiDB-lite"/>
    </source>
</evidence>
<evidence type="ECO:0000313" key="3">
    <source>
        <dbReference type="Proteomes" id="UP000521872"/>
    </source>
</evidence>
<feature type="compositionally biased region" description="Polar residues" evidence="1">
    <location>
        <begin position="91"/>
        <end position="110"/>
    </location>
</feature>
<dbReference type="AlphaFoldDB" id="A0A8H4QPT5"/>